<comment type="caution">
    <text evidence="2">The sequence shown here is derived from an EMBL/GenBank/DDBJ whole genome shotgun (WGS) entry which is preliminary data.</text>
</comment>
<name>A0ABR4CV86_9HELO</name>
<dbReference type="EMBL" id="JAZHXI010000003">
    <property type="protein sequence ID" value="KAL2073283.1"/>
    <property type="molecule type" value="Genomic_DNA"/>
</dbReference>
<feature type="signal peptide" evidence="1">
    <location>
        <begin position="1"/>
        <end position="26"/>
    </location>
</feature>
<keyword evidence="1" id="KW-0732">Signal</keyword>
<dbReference type="Proteomes" id="UP001595075">
    <property type="component" value="Unassembled WGS sequence"/>
</dbReference>
<evidence type="ECO:0000313" key="3">
    <source>
        <dbReference type="Proteomes" id="UP001595075"/>
    </source>
</evidence>
<proteinExistence type="predicted"/>
<keyword evidence="3" id="KW-1185">Reference proteome</keyword>
<evidence type="ECO:0000256" key="1">
    <source>
        <dbReference type="SAM" id="SignalP"/>
    </source>
</evidence>
<reference evidence="2 3" key="1">
    <citation type="journal article" date="2024" name="Commun. Biol.">
        <title>Comparative genomic analysis of thermophilic fungi reveals convergent evolutionary adaptations and gene losses.</title>
        <authorList>
            <person name="Steindorff A.S."/>
            <person name="Aguilar-Pontes M.V."/>
            <person name="Robinson A.J."/>
            <person name="Andreopoulos B."/>
            <person name="LaButti K."/>
            <person name="Kuo A."/>
            <person name="Mondo S."/>
            <person name="Riley R."/>
            <person name="Otillar R."/>
            <person name="Haridas S."/>
            <person name="Lipzen A."/>
            <person name="Grimwood J."/>
            <person name="Schmutz J."/>
            <person name="Clum A."/>
            <person name="Reid I.D."/>
            <person name="Moisan M.C."/>
            <person name="Butler G."/>
            <person name="Nguyen T.T.M."/>
            <person name="Dewar K."/>
            <person name="Conant G."/>
            <person name="Drula E."/>
            <person name="Henrissat B."/>
            <person name="Hansel C."/>
            <person name="Singer S."/>
            <person name="Hutchinson M.I."/>
            <person name="de Vries R.P."/>
            <person name="Natvig D.O."/>
            <person name="Powell A.J."/>
            <person name="Tsang A."/>
            <person name="Grigoriev I.V."/>
        </authorList>
    </citation>
    <scope>NUCLEOTIDE SEQUENCE [LARGE SCALE GENOMIC DNA]</scope>
    <source>
        <strain evidence="2 3">CBS 494.80</strain>
    </source>
</reference>
<protein>
    <submittedName>
        <fullName evidence="2">Uncharacterized protein</fullName>
    </submittedName>
</protein>
<organism evidence="2 3">
    <name type="scientific">Oculimacula yallundae</name>
    <dbReference type="NCBI Taxonomy" id="86028"/>
    <lineage>
        <taxon>Eukaryota</taxon>
        <taxon>Fungi</taxon>
        <taxon>Dikarya</taxon>
        <taxon>Ascomycota</taxon>
        <taxon>Pezizomycotina</taxon>
        <taxon>Leotiomycetes</taxon>
        <taxon>Helotiales</taxon>
        <taxon>Ploettnerulaceae</taxon>
        <taxon>Oculimacula</taxon>
    </lineage>
</organism>
<sequence>MSYMPVPWQIPLTIRNLLVVAQLAVASIEGHRISMEALVATEEMFELAKHMPNLLKLFRHHKNLNSASIALETYEGQAFFEDTAQNEQVTTVACLFFRANTKVAPRAFVCIATPTKTYVERNKTCIGGPTGIYTGAISCY</sequence>
<evidence type="ECO:0000313" key="2">
    <source>
        <dbReference type="EMBL" id="KAL2073283.1"/>
    </source>
</evidence>
<gene>
    <name evidence="2" type="ORF">VTL71DRAFT_10607</name>
</gene>
<accession>A0ABR4CV86</accession>
<feature type="chain" id="PRO_5047405185" evidence="1">
    <location>
        <begin position="27"/>
        <end position="140"/>
    </location>
</feature>